<dbReference type="GO" id="GO:0015093">
    <property type="term" value="F:ferrous iron transmembrane transporter activity"/>
    <property type="evidence" value="ECO:0007669"/>
    <property type="project" value="TreeGrafter"/>
</dbReference>
<comment type="caution">
    <text evidence="10">The sequence shown here is derived from an EMBL/GenBank/DDBJ whole genome shotgun (WGS) entry which is preliminary data.</text>
</comment>
<dbReference type="STRING" id="1618484.UR56_C0003G0053"/>
<feature type="transmembrane region" description="Helical" evidence="7">
    <location>
        <begin position="36"/>
        <end position="57"/>
    </location>
</feature>
<dbReference type="GO" id="GO:0015086">
    <property type="term" value="F:cadmium ion transmembrane transporter activity"/>
    <property type="evidence" value="ECO:0007669"/>
    <property type="project" value="TreeGrafter"/>
</dbReference>
<keyword evidence="6 7" id="KW-0472">Membrane</keyword>
<dbReference type="Proteomes" id="UP000034004">
    <property type="component" value="Unassembled WGS sequence"/>
</dbReference>
<comment type="subcellular location">
    <subcellularLocation>
        <location evidence="1">Membrane</location>
        <topology evidence="1">Multi-pass membrane protein</topology>
    </subcellularLocation>
</comment>
<evidence type="ECO:0000256" key="6">
    <source>
        <dbReference type="ARBA" id="ARBA00023136"/>
    </source>
</evidence>
<name>A0A0G0BH02_9BACT</name>
<dbReference type="InterPro" id="IPR058533">
    <property type="entry name" value="Cation_efflux_TM"/>
</dbReference>
<evidence type="ECO:0000313" key="11">
    <source>
        <dbReference type="Proteomes" id="UP000034004"/>
    </source>
</evidence>
<feature type="domain" description="Cation efflux protein transmembrane" evidence="8">
    <location>
        <begin position="11"/>
        <end position="204"/>
    </location>
</feature>
<dbReference type="InterPro" id="IPR050291">
    <property type="entry name" value="CDF_Transporter"/>
</dbReference>
<dbReference type="PANTHER" id="PTHR43840">
    <property type="entry name" value="MITOCHONDRIAL METAL TRANSPORTER 1-RELATED"/>
    <property type="match status" value="1"/>
</dbReference>
<feature type="transmembrane region" description="Helical" evidence="7">
    <location>
        <begin position="179"/>
        <end position="196"/>
    </location>
</feature>
<evidence type="ECO:0000256" key="7">
    <source>
        <dbReference type="SAM" id="Phobius"/>
    </source>
</evidence>
<evidence type="ECO:0000256" key="3">
    <source>
        <dbReference type="ARBA" id="ARBA00022448"/>
    </source>
</evidence>
<reference evidence="10 11" key="1">
    <citation type="journal article" date="2015" name="Nature">
        <title>rRNA introns, odd ribosomes, and small enigmatic genomes across a large radiation of phyla.</title>
        <authorList>
            <person name="Brown C.T."/>
            <person name="Hug L.A."/>
            <person name="Thomas B.C."/>
            <person name="Sharon I."/>
            <person name="Castelle C.J."/>
            <person name="Singh A."/>
            <person name="Wilkins M.J."/>
            <person name="Williams K.H."/>
            <person name="Banfield J.F."/>
        </authorList>
    </citation>
    <scope>NUCLEOTIDE SEQUENCE [LARGE SCALE GENOMIC DNA]</scope>
</reference>
<evidence type="ECO:0000259" key="8">
    <source>
        <dbReference type="Pfam" id="PF01545"/>
    </source>
</evidence>
<dbReference type="EMBL" id="LBPR01000003">
    <property type="protein sequence ID" value="KKP62946.1"/>
    <property type="molecule type" value="Genomic_DNA"/>
</dbReference>
<dbReference type="PANTHER" id="PTHR43840:SF15">
    <property type="entry name" value="MITOCHONDRIAL METAL TRANSPORTER 1-RELATED"/>
    <property type="match status" value="1"/>
</dbReference>
<dbReference type="InterPro" id="IPR027469">
    <property type="entry name" value="Cation_efflux_TMD_sf"/>
</dbReference>
<keyword evidence="4 7" id="KW-0812">Transmembrane</keyword>
<dbReference type="InterPro" id="IPR002524">
    <property type="entry name" value="Cation_efflux"/>
</dbReference>
<evidence type="ECO:0000256" key="2">
    <source>
        <dbReference type="ARBA" id="ARBA00008114"/>
    </source>
</evidence>
<dbReference type="SUPFAM" id="SSF160240">
    <property type="entry name" value="Cation efflux protein cytoplasmic domain-like"/>
    <property type="match status" value="1"/>
</dbReference>
<dbReference type="InterPro" id="IPR036837">
    <property type="entry name" value="Cation_efflux_CTD_sf"/>
</dbReference>
<dbReference type="Gene3D" id="3.30.70.1350">
    <property type="entry name" value="Cation efflux protein, cytoplasmic domain"/>
    <property type="match status" value="1"/>
</dbReference>
<comment type="similarity">
    <text evidence="2">Belongs to the cation diffusion facilitator (CDF) transporter (TC 2.A.4) family.</text>
</comment>
<evidence type="ECO:0000313" key="10">
    <source>
        <dbReference type="EMBL" id="KKP62946.1"/>
    </source>
</evidence>
<dbReference type="NCBIfam" id="TIGR01297">
    <property type="entry name" value="CDF"/>
    <property type="match status" value="1"/>
</dbReference>
<dbReference type="InterPro" id="IPR027470">
    <property type="entry name" value="Cation_efflux_CTD"/>
</dbReference>
<evidence type="ECO:0000256" key="5">
    <source>
        <dbReference type="ARBA" id="ARBA00022989"/>
    </source>
</evidence>
<dbReference type="GO" id="GO:0005886">
    <property type="term" value="C:plasma membrane"/>
    <property type="evidence" value="ECO:0007669"/>
    <property type="project" value="TreeGrafter"/>
</dbReference>
<feature type="transmembrane region" description="Helical" evidence="7">
    <location>
        <begin position="9"/>
        <end position="30"/>
    </location>
</feature>
<keyword evidence="3" id="KW-0813">Transport</keyword>
<dbReference type="GO" id="GO:0006882">
    <property type="term" value="P:intracellular zinc ion homeostasis"/>
    <property type="evidence" value="ECO:0007669"/>
    <property type="project" value="TreeGrafter"/>
</dbReference>
<feature type="domain" description="Cation efflux protein cytoplasmic" evidence="9">
    <location>
        <begin position="209"/>
        <end position="285"/>
    </location>
</feature>
<dbReference type="Pfam" id="PF01545">
    <property type="entry name" value="Cation_efflux"/>
    <property type="match status" value="1"/>
</dbReference>
<sequence length="300" mass="33331">MKSPSLTKFAWLSIFTAIATISLKSIAYFLTGSVGLLSDAIESLVNLAAAVIALVMLKIAEQPPDEEHRYGHSKAEYFASIMEGLFIFIAAIAIIISAIGRIIHPKIIEQVFLGLGISVIASVINYVVAKKLLKVGKKHRSITLEADGHHLMTDVITTIGVIVAVFLVVITGWQILDPVIALLVAFNIIFTGFKIIKHSVLGLLDTSISPEELDILKSIFNKYERKGLKFHGLRTRQSAQRRFVDFHVLTPGKWTIQKGHDFLEDIEKEIRDSIEKVTVSTHLEPVEDPRSLEDVSIERK</sequence>
<gene>
    <name evidence="10" type="ORF">UR56_C0003G0053</name>
</gene>
<dbReference type="AlphaFoldDB" id="A0A0G0BH02"/>
<feature type="transmembrane region" description="Helical" evidence="7">
    <location>
        <begin position="150"/>
        <end position="173"/>
    </location>
</feature>
<proteinExistence type="inferred from homology"/>
<dbReference type="Pfam" id="PF16916">
    <property type="entry name" value="ZT_dimer"/>
    <property type="match status" value="1"/>
</dbReference>
<dbReference type="Gene3D" id="1.20.1510.10">
    <property type="entry name" value="Cation efflux protein transmembrane domain"/>
    <property type="match status" value="1"/>
</dbReference>
<dbReference type="GO" id="GO:0015341">
    <property type="term" value="F:zinc efflux antiporter activity"/>
    <property type="evidence" value="ECO:0007669"/>
    <property type="project" value="TreeGrafter"/>
</dbReference>
<dbReference type="SUPFAM" id="SSF161111">
    <property type="entry name" value="Cation efflux protein transmembrane domain-like"/>
    <property type="match status" value="1"/>
</dbReference>
<feature type="transmembrane region" description="Helical" evidence="7">
    <location>
        <begin position="77"/>
        <end position="99"/>
    </location>
</feature>
<evidence type="ECO:0000256" key="4">
    <source>
        <dbReference type="ARBA" id="ARBA00022692"/>
    </source>
</evidence>
<evidence type="ECO:0000259" key="9">
    <source>
        <dbReference type="Pfam" id="PF16916"/>
    </source>
</evidence>
<protein>
    <submittedName>
        <fullName evidence="10">Cation diffusion facilitator family transporter</fullName>
    </submittedName>
</protein>
<dbReference type="PATRIC" id="fig|1618484.3.peg.202"/>
<keyword evidence="5 7" id="KW-1133">Transmembrane helix</keyword>
<feature type="transmembrane region" description="Helical" evidence="7">
    <location>
        <begin position="111"/>
        <end position="129"/>
    </location>
</feature>
<evidence type="ECO:0000256" key="1">
    <source>
        <dbReference type="ARBA" id="ARBA00004141"/>
    </source>
</evidence>
<accession>A0A0G0BH02</accession>
<organism evidence="10 11">
    <name type="scientific">Candidatus Roizmanbacteria bacterium GW2011_GWC2_34_23</name>
    <dbReference type="NCBI Taxonomy" id="1618484"/>
    <lineage>
        <taxon>Bacteria</taxon>
        <taxon>Candidatus Roizmaniibacteriota</taxon>
    </lineage>
</organism>